<accession>A0A0G2ED26</accession>
<dbReference type="PANTHER" id="PTHR12905">
    <property type="entry name" value="METALLOPHOSPHOESTERASE"/>
    <property type="match status" value="1"/>
</dbReference>
<dbReference type="OrthoDB" id="630188at2759"/>
<dbReference type="CDD" id="cd07379">
    <property type="entry name" value="MPP_239FB"/>
    <property type="match status" value="1"/>
</dbReference>
<dbReference type="PANTHER" id="PTHR12905:SF0">
    <property type="entry name" value="CALCINEURIN-LIKE PHOSPHOESTERASE DOMAIN-CONTAINING PROTEIN"/>
    <property type="match status" value="1"/>
</dbReference>
<evidence type="ECO:0000313" key="2">
    <source>
        <dbReference type="EMBL" id="KKY20817.1"/>
    </source>
</evidence>
<dbReference type="AlphaFoldDB" id="A0A0G2ED26"/>
<evidence type="ECO:0000313" key="3">
    <source>
        <dbReference type="Proteomes" id="UP000053317"/>
    </source>
</evidence>
<protein>
    <submittedName>
        <fullName evidence="2">Putative metallophosphoesterase domain-containing</fullName>
    </submittedName>
</protein>
<sequence>MAVNVEIPTRILIISDTHGMGFTPYSGSCDVAIHCGDLTDGSKLEEFKTTIRILETIDAPLKLIIAGNHDFTLDIPAFKKKVAESSTDLEPELVAREYGTYGEVEELFKKARSAGIQLLDEGTHYFSLENGAKLKVYASPYTPSLGDWGFQYNPNNGHDFSIEEGTDVVITHGPPKGILDYSSNRERAGCPILFQEIARKRPLLHCFGHIHEGWGARQVTWRPHISDTPSHFTDIDNENSFLVENLSRLTKSRFDTIDDLNEKQKKLQLYEAQKFCATSHCNTDPSPLIRGKQTLFVNAAVSGTEELPFQPLWLVNIELPKAVQ</sequence>
<reference evidence="2 3" key="2">
    <citation type="submission" date="2015-05" db="EMBL/GenBank/DDBJ databases">
        <authorList>
            <person name="Morales-Cruz A."/>
            <person name="Amrine K.C."/>
            <person name="Cantu D."/>
        </authorList>
    </citation>
    <scope>NUCLEOTIDE SEQUENCE [LARGE SCALE GENOMIC DNA]</scope>
    <source>
        <strain evidence="2">UCRPC4</strain>
    </source>
</reference>
<organism evidence="2 3">
    <name type="scientific">Phaeomoniella chlamydospora</name>
    <name type="common">Phaeoacremonium chlamydosporum</name>
    <dbReference type="NCBI Taxonomy" id="158046"/>
    <lineage>
        <taxon>Eukaryota</taxon>
        <taxon>Fungi</taxon>
        <taxon>Dikarya</taxon>
        <taxon>Ascomycota</taxon>
        <taxon>Pezizomycotina</taxon>
        <taxon>Eurotiomycetes</taxon>
        <taxon>Chaetothyriomycetidae</taxon>
        <taxon>Phaeomoniellales</taxon>
        <taxon>Phaeomoniellaceae</taxon>
        <taxon>Phaeomoniella</taxon>
    </lineage>
</organism>
<dbReference type="Gene3D" id="3.60.21.10">
    <property type="match status" value="1"/>
</dbReference>
<keyword evidence="3" id="KW-1185">Reference proteome</keyword>
<reference evidence="2 3" key="1">
    <citation type="submission" date="2015-05" db="EMBL/GenBank/DDBJ databases">
        <title>Distinctive expansion of gene families associated with plant cell wall degradation and secondary metabolism in the genomes of grapevine trunk pathogens.</title>
        <authorList>
            <person name="Lawrence D.P."/>
            <person name="Travadon R."/>
            <person name="Rolshausen P.E."/>
            <person name="Baumgartner K."/>
        </authorList>
    </citation>
    <scope>NUCLEOTIDE SEQUENCE [LARGE SCALE GENOMIC DNA]</scope>
    <source>
        <strain evidence="2">UCRPC4</strain>
    </source>
</reference>
<comment type="caution">
    <text evidence="2">The sequence shown here is derived from an EMBL/GenBank/DDBJ whole genome shotgun (WGS) entry which is preliminary data.</text>
</comment>
<dbReference type="SUPFAM" id="SSF56300">
    <property type="entry name" value="Metallo-dependent phosphatases"/>
    <property type="match status" value="1"/>
</dbReference>
<feature type="domain" description="Calcineurin-like phosphoesterase" evidence="1">
    <location>
        <begin position="10"/>
        <end position="212"/>
    </location>
</feature>
<gene>
    <name evidence="2" type="ORF">UCRPC4_g04090</name>
</gene>
<dbReference type="GO" id="GO:0016787">
    <property type="term" value="F:hydrolase activity"/>
    <property type="evidence" value="ECO:0007669"/>
    <property type="project" value="InterPro"/>
</dbReference>
<dbReference type="InterPro" id="IPR051693">
    <property type="entry name" value="UPF0046_metallophosphoest"/>
</dbReference>
<evidence type="ECO:0000259" key="1">
    <source>
        <dbReference type="Pfam" id="PF00149"/>
    </source>
</evidence>
<dbReference type="InterPro" id="IPR004843">
    <property type="entry name" value="Calcineurin-like_PHP"/>
</dbReference>
<name>A0A0G2ED26_PHACM</name>
<dbReference type="Pfam" id="PF00149">
    <property type="entry name" value="Metallophos"/>
    <property type="match status" value="1"/>
</dbReference>
<dbReference type="EMBL" id="LCWF01000093">
    <property type="protein sequence ID" value="KKY20817.1"/>
    <property type="molecule type" value="Genomic_DNA"/>
</dbReference>
<proteinExistence type="predicted"/>
<dbReference type="InterPro" id="IPR029052">
    <property type="entry name" value="Metallo-depent_PP-like"/>
</dbReference>
<dbReference type="Proteomes" id="UP000053317">
    <property type="component" value="Unassembled WGS sequence"/>
</dbReference>